<dbReference type="KEGG" id="aant:HUK68_06950"/>
<dbReference type="InterPro" id="IPR036380">
    <property type="entry name" value="Isochorismatase-like_sf"/>
</dbReference>
<evidence type="ECO:0000256" key="1">
    <source>
        <dbReference type="ARBA" id="ARBA00022801"/>
    </source>
</evidence>
<reference evidence="3 4" key="1">
    <citation type="submission" date="2020-06" db="EMBL/GenBank/DDBJ databases">
        <title>Acidovorax antarctica sp. nov., isolated from Corinth ice sheet soil, Antarctic Fields Peninsula.</title>
        <authorList>
            <person name="Xu Q."/>
            <person name="Peng F."/>
        </authorList>
    </citation>
    <scope>NUCLEOTIDE SEQUENCE [LARGE SCALE GENOMIC DNA]</scope>
    <source>
        <strain evidence="3 4">16-35-5</strain>
    </source>
</reference>
<dbReference type="PANTHER" id="PTHR43540">
    <property type="entry name" value="PEROXYUREIDOACRYLATE/UREIDOACRYLATE AMIDOHYDROLASE-RELATED"/>
    <property type="match status" value="1"/>
</dbReference>
<dbReference type="SUPFAM" id="SSF52499">
    <property type="entry name" value="Isochorismatase-like hydrolases"/>
    <property type="match status" value="1"/>
</dbReference>
<dbReference type="CDD" id="cd00431">
    <property type="entry name" value="cysteine_hydrolases"/>
    <property type="match status" value="1"/>
</dbReference>
<dbReference type="Gene3D" id="3.40.50.850">
    <property type="entry name" value="Isochorismatase-like"/>
    <property type="match status" value="1"/>
</dbReference>
<evidence type="ECO:0000313" key="4">
    <source>
        <dbReference type="Proteomes" id="UP000509579"/>
    </source>
</evidence>
<dbReference type="GO" id="GO:0016787">
    <property type="term" value="F:hydrolase activity"/>
    <property type="evidence" value="ECO:0007669"/>
    <property type="project" value="UniProtKB-KW"/>
</dbReference>
<dbReference type="Pfam" id="PF00857">
    <property type="entry name" value="Isochorismatase"/>
    <property type="match status" value="1"/>
</dbReference>
<dbReference type="RefSeq" id="WP_175503539.1">
    <property type="nucleotide sequence ID" value="NZ_CP054840.1"/>
</dbReference>
<dbReference type="InterPro" id="IPR000868">
    <property type="entry name" value="Isochorismatase-like_dom"/>
</dbReference>
<dbReference type="AlphaFoldDB" id="A0A6N1X4F3"/>
<protein>
    <submittedName>
        <fullName evidence="3">Cysteine hydrolase</fullName>
    </submittedName>
</protein>
<keyword evidence="4" id="KW-1185">Reference proteome</keyword>
<dbReference type="PANTHER" id="PTHR43540:SF6">
    <property type="entry name" value="ISOCHORISMATASE-LIKE DOMAIN-CONTAINING PROTEIN"/>
    <property type="match status" value="1"/>
</dbReference>
<feature type="domain" description="Isochorismatase-like" evidence="2">
    <location>
        <begin position="18"/>
        <end position="178"/>
    </location>
</feature>
<sequence length="193" mass="21545">MTRARSLKQTALPHSPEVLLLVDVINPLDFPTAQDILPTALQAAHAIAKLKNRCTRRGMSCIYANDNYGTWHSEFRDILAACRDLKGDRGEISRLLTPEPDDLVILKPQHSAFHSTPLQHLLTEMKAEKLTIVGLAADMCVMLTATDARMLGYEVWVPEDCTAAESPERKSNALQQLHGVFKCSIRRANRSEK</sequence>
<dbReference type="InterPro" id="IPR050272">
    <property type="entry name" value="Isochorismatase-like_hydrls"/>
</dbReference>
<accession>A0A6N1X4F3</accession>
<dbReference type="Proteomes" id="UP000509579">
    <property type="component" value="Chromosome"/>
</dbReference>
<dbReference type="EMBL" id="CP054840">
    <property type="protein sequence ID" value="QKV52660.1"/>
    <property type="molecule type" value="Genomic_DNA"/>
</dbReference>
<evidence type="ECO:0000259" key="2">
    <source>
        <dbReference type="Pfam" id="PF00857"/>
    </source>
</evidence>
<keyword evidence="1 3" id="KW-0378">Hydrolase</keyword>
<gene>
    <name evidence="3" type="ORF">HUK68_06950</name>
</gene>
<evidence type="ECO:0000313" key="3">
    <source>
        <dbReference type="EMBL" id="QKV52660.1"/>
    </source>
</evidence>
<organism evidence="3 4">
    <name type="scientific">Comamonas antarctica</name>
    <dbReference type="NCBI Taxonomy" id="2743470"/>
    <lineage>
        <taxon>Bacteria</taxon>
        <taxon>Pseudomonadati</taxon>
        <taxon>Pseudomonadota</taxon>
        <taxon>Betaproteobacteria</taxon>
        <taxon>Burkholderiales</taxon>
        <taxon>Comamonadaceae</taxon>
        <taxon>Comamonas</taxon>
    </lineage>
</organism>
<name>A0A6N1X4F3_9BURK</name>
<proteinExistence type="predicted"/>